<feature type="compositionally biased region" description="Basic and acidic residues" evidence="2">
    <location>
        <begin position="718"/>
        <end position="744"/>
    </location>
</feature>
<keyword evidence="1" id="KW-0862">Zinc</keyword>
<feature type="region of interest" description="Disordered" evidence="2">
    <location>
        <begin position="158"/>
        <end position="259"/>
    </location>
</feature>
<feature type="compositionally biased region" description="Basic and acidic residues" evidence="2">
    <location>
        <begin position="612"/>
        <end position="638"/>
    </location>
</feature>
<accession>A0A086QA66</accession>
<feature type="compositionally biased region" description="Basic and acidic residues" evidence="2">
    <location>
        <begin position="917"/>
        <end position="930"/>
    </location>
</feature>
<feature type="region of interest" description="Disordered" evidence="2">
    <location>
        <begin position="274"/>
        <end position="1197"/>
    </location>
</feature>
<dbReference type="EMBL" id="AEXC02001892">
    <property type="protein sequence ID" value="KFH09498.1"/>
    <property type="molecule type" value="Genomic_DNA"/>
</dbReference>
<evidence type="ECO:0000313" key="5">
    <source>
        <dbReference type="Proteomes" id="UP000028821"/>
    </source>
</evidence>
<feature type="compositionally biased region" description="Basic and acidic residues" evidence="2">
    <location>
        <begin position="850"/>
        <end position="876"/>
    </location>
</feature>
<evidence type="ECO:0000256" key="2">
    <source>
        <dbReference type="SAM" id="MobiDB-lite"/>
    </source>
</evidence>
<keyword evidence="1" id="KW-0479">Metal-binding</keyword>
<dbReference type="GO" id="GO:0008270">
    <property type="term" value="F:zinc ion binding"/>
    <property type="evidence" value="ECO:0007669"/>
    <property type="project" value="UniProtKB-KW"/>
</dbReference>
<dbReference type="OrthoDB" id="354972at2759"/>
<name>A0A086QA66_TOXGO</name>
<feature type="compositionally biased region" description="Basic and acidic residues" evidence="2">
    <location>
        <begin position="539"/>
        <end position="555"/>
    </location>
</feature>
<feature type="compositionally biased region" description="Low complexity" evidence="2">
    <location>
        <begin position="8"/>
        <end position="22"/>
    </location>
</feature>
<feature type="compositionally biased region" description="Low complexity" evidence="2">
    <location>
        <begin position="1110"/>
        <end position="1121"/>
    </location>
</feature>
<feature type="region of interest" description="Disordered" evidence="2">
    <location>
        <begin position="1"/>
        <end position="27"/>
    </location>
</feature>
<evidence type="ECO:0000259" key="3">
    <source>
        <dbReference type="PROSITE" id="PS50103"/>
    </source>
</evidence>
<dbReference type="Proteomes" id="UP000028821">
    <property type="component" value="Unassembled WGS sequence"/>
</dbReference>
<feature type="region of interest" description="Disordered" evidence="2">
    <location>
        <begin position="123"/>
        <end position="146"/>
    </location>
</feature>
<feature type="domain" description="C3H1-type" evidence="3">
    <location>
        <begin position="1192"/>
        <end position="1222"/>
    </location>
</feature>
<feature type="zinc finger region" description="C3H1-type" evidence="1">
    <location>
        <begin position="1192"/>
        <end position="1222"/>
    </location>
</feature>
<feature type="compositionally biased region" description="Basic and acidic residues" evidence="2">
    <location>
        <begin position="1141"/>
        <end position="1177"/>
    </location>
</feature>
<organism evidence="4 5">
    <name type="scientific">Toxoplasma gondii MAS</name>
    <dbReference type="NCBI Taxonomy" id="943118"/>
    <lineage>
        <taxon>Eukaryota</taxon>
        <taxon>Sar</taxon>
        <taxon>Alveolata</taxon>
        <taxon>Apicomplexa</taxon>
        <taxon>Conoidasida</taxon>
        <taxon>Coccidia</taxon>
        <taxon>Eucoccidiorida</taxon>
        <taxon>Eimeriorina</taxon>
        <taxon>Sarcocystidae</taxon>
        <taxon>Toxoplasma</taxon>
    </lineage>
</organism>
<evidence type="ECO:0000313" key="4">
    <source>
        <dbReference type="EMBL" id="KFH09498.1"/>
    </source>
</evidence>
<keyword evidence="1" id="KW-0863">Zinc-finger</keyword>
<feature type="compositionally biased region" description="Basic and acidic residues" evidence="2">
    <location>
        <begin position="426"/>
        <end position="454"/>
    </location>
</feature>
<feature type="compositionally biased region" description="Basic and acidic residues" evidence="2">
    <location>
        <begin position="966"/>
        <end position="982"/>
    </location>
</feature>
<feature type="compositionally biased region" description="Acidic residues" evidence="2">
    <location>
        <begin position="317"/>
        <end position="333"/>
    </location>
</feature>
<feature type="compositionally biased region" description="Low complexity" evidence="2">
    <location>
        <begin position="1003"/>
        <end position="1022"/>
    </location>
</feature>
<dbReference type="VEuPathDB" id="ToxoDB:TGMAS_306400"/>
<evidence type="ECO:0000256" key="1">
    <source>
        <dbReference type="PROSITE-ProRule" id="PRU00723"/>
    </source>
</evidence>
<comment type="caution">
    <text evidence="4">The sequence shown here is derived from an EMBL/GenBank/DDBJ whole genome shotgun (WGS) entry which is preliminary data.</text>
</comment>
<protein>
    <recommendedName>
        <fullName evidence="3">C3H1-type domain-containing protein</fullName>
    </recommendedName>
</protein>
<gene>
    <name evidence="4" type="ORF">TGMAS_306400</name>
</gene>
<sequence>MKKKKTGSGRAAASTRALLSAGGKQGSRAVVALTAETQRVLLRERTGSSSRRIVVSPGTKTTLLAVAPAEQTAETVEARKARLLGMSLDALIRDEAREKQTPLLPVPPRHNTPGPLRLAQARSVSLRPAEKAQGSSGATDAKGGGAAGRLFRQAIGRGGESAGEREGDAGSSRGGGDNAGRLRVAGVSATRDAGPQGVERAPPPGASGESSRRTSIEEGLVSDEDGLERPRHTPRCSRKLTAPKETPLLNGGWTSGRVCLSPAVGTQRVKLVGRDEIDEEAGQGPTQDEGPRKVVLTDGAREVMHSCRSGRVRLQGEEEEEGEEEEGEEGEEGEGQRVPEGIEGKSQRAVETETGAKTEKEVRHSREAETRAARACLQTAAKAAALSSASPAFPRSANARQATAERHPAGLGPDAQRPGSTSRTVACRETETGLKQGLKEGLKEGLKQGLKEGLKQGPKRSPTQVPKGPEQTRSGSASPRGPRGVEGPQPEGDSGERRGDTSAAVARGGESAHAVAAEMRRDERTPGPAGRVTLPAEGEGPRRVVRRESGAKTRGDTPGCAPRTAEQDAVGPALQASRGEGIRRGRSLSEEGSRGRPAAGKTRRRSPSVSEEASRRAREGAQIRRDQPGDYRRQERSSRARSRSVEAAQAGRESRERSRLSPRAPRGQDGFRAEGPLRGKGSPRGSHLAAAGSEELTLGREKERASGKRTAKGSAASPERRGREVDRGRTQGGREDSRAGRGDRAGSPSARIVILAETGSTAEDVTNREGAHPTRKRGRSPSGPLEEPNGAERPRPAAAGRTRGRSPRASQSLSRDPSLEPKRTRRDADSPPRREQDRRLSVSVSRERRRARESARSPRRERETRGYGALEREMSPRRTWRSPSRGRSFSGASTGPQKRRAFSPRREVSRSPRGPRRYADSPGHRRERSPIMRPLKRGAAPRGPRSVSVSPGPVRGRVARRRSPRGYRDSRAFDRSSSDSRRCSRSWSLSRSRDRRPVRRRSFSSSLSPGGRSPYSSRSVSPEPRRKAPSTGRGFRSRSPFEDFSRGPRGAPPETGVSSRGLHEPVGSRSRRGRQFEVRGPSSGGGAAPVVLRTRRQREESQEPLRASRRAPSPVPVVLAPPTGPAPQIAILRPRGVPEGPAERRGSLAGHRESEREETRHFEERRREERRHFEGQRFGDSFGRGPAPGPDDSPPRACGDYLLGRRCPAGGAATCPLLHPAQRDLFKFDQHSLCLKPAYMREAVALGWVPRAARPLDAGARRPVDPKGARTAEDRRGRRAAESARGDRAPAQAEERRRSAREDNASDERKEEREERREPIQRSASQQRALDGYFKSQTQEFLNAESYMEGWCKKELIEYFYDEYLSQNMSKEDALASATAYVERPEEYGLRRTSAE</sequence>
<feature type="compositionally biased region" description="Low complexity" evidence="2">
    <location>
        <begin position="373"/>
        <end position="400"/>
    </location>
</feature>
<dbReference type="InterPro" id="IPR000571">
    <property type="entry name" value="Znf_CCCH"/>
</dbReference>
<feature type="compositionally biased region" description="Basic and acidic residues" evidence="2">
    <location>
        <begin position="697"/>
        <end position="706"/>
    </location>
</feature>
<feature type="compositionally biased region" description="Basic and acidic residues" evidence="2">
    <location>
        <begin position="580"/>
        <end position="594"/>
    </location>
</feature>
<proteinExistence type="predicted"/>
<feature type="compositionally biased region" description="Basic residues" evidence="2">
    <location>
        <begin position="993"/>
        <end position="1002"/>
    </location>
</feature>
<feature type="compositionally biased region" description="Basic and acidic residues" evidence="2">
    <location>
        <begin position="334"/>
        <end position="372"/>
    </location>
</feature>
<reference evidence="4 5" key="1">
    <citation type="submission" date="2014-04" db="EMBL/GenBank/DDBJ databases">
        <authorList>
            <person name="Sibley D."/>
            <person name="Venepally P."/>
            <person name="Karamycheva S."/>
            <person name="Hadjithomas M."/>
            <person name="Khan A."/>
            <person name="Brunk B."/>
            <person name="Roos D."/>
            <person name="Caler E."/>
            <person name="Lorenzi H."/>
        </authorList>
    </citation>
    <scope>NUCLEOTIDE SEQUENCE [LARGE SCALE GENOMIC DNA]</scope>
    <source>
        <strain evidence="4 5">MAS</strain>
    </source>
</reference>
<feature type="compositionally biased region" description="Basic and acidic residues" evidence="2">
    <location>
        <begin position="1259"/>
        <end position="1320"/>
    </location>
</feature>
<feature type="compositionally biased region" description="Polar residues" evidence="2">
    <location>
        <begin position="881"/>
        <end position="896"/>
    </location>
</feature>
<feature type="region of interest" description="Disordered" evidence="2">
    <location>
        <begin position="1258"/>
        <end position="1330"/>
    </location>
</feature>
<dbReference type="PROSITE" id="PS50103">
    <property type="entry name" value="ZF_C3H1"/>
    <property type="match status" value="1"/>
</dbReference>
<feature type="compositionally biased region" description="Basic and acidic residues" evidence="2">
    <location>
        <begin position="817"/>
        <end position="840"/>
    </location>
</feature>